<evidence type="ECO:0000313" key="2">
    <source>
        <dbReference type="EMBL" id="CCO92109.1"/>
    </source>
</evidence>
<evidence type="ECO:0000256" key="1">
    <source>
        <dbReference type="SAM" id="MobiDB-lite"/>
    </source>
</evidence>
<organism evidence="2 3">
    <name type="scientific">Erwinia amylovora NBRC 12687 = CFBP 1232</name>
    <dbReference type="NCBI Taxonomy" id="1219359"/>
    <lineage>
        <taxon>Bacteria</taxon>
        <taxon>Pseudomonadati</taxon>
        <taxon>Pseudomonadota</taxon>
        <taxon>Gammaproteobacteria</taxon>
        <taxon>Enterobacterales</taxon>
        <taxon>Erwiniaceae</taxon>
        <taxon>Erwinia</taxon>
    </lineage>
</organism>
<evidence type="ECO:0000313" key="3">
    <source>
        <dbReference type="Proteomes" id="UP000013111"/>
    </source>
</evidence>
<name>A0A830ZZ06_ERWAM</name>
<gene>
    <name evidence="2" type="ORF">BN437_0130</name>
</gene>
<protein>
    <submittedName>
        <fullName evidence="2">Uncharacterized protein</fullName>
    </submittedName>
</protein>
<accession>A0A830ZZ06</accession>
<dbReference type="AlphaFoldDB" id="A0A830ZZ06"/>
<dbReference type="EMBL" id="CAPB01000002">
    <property type="protein sequence ID" value="CCO92109.1"/>
    <property type="molecule type" value="Genomic_DNA"/>
</dbReference>
<comment type="caution">
    <text evidence="2">The sequence shown here is derived from an EMBL/GenBank/DDBJ whole genome shotgun (WGS) entry which is preliminary data.</text>
</comment>
<reference evidence="2 3" key="1">
    <citation type="submission" date="2012-11" db="EMBL/GenBank/DDBJ databases">
        <authorList>
            <person name="Linke B."/>
        </authorList>
    </citation>
    <scope>NUCLEOTIDE SEQUENCE [LARGE SCALE GENOMIC DNA]</scope>
    <source>
        <strain evidence="3">CFBP 1232</strain>
    </source>
</reference>
<dbReference type="Proteomes" id="UP000013111">
    <property type="component" value="Unassembled WGS sequence"/>
</dbReference>
<reference evidence="2 3" key="2">
    <citation type="submission" date="2013-04" db="EMBL/GenBank/DDBJ databases">
        <title>Comparative genomics of 12 strains of Erwinia amylovora identifies a pan-genome with a large conserved core and provides insights into host specificity.</title>
        <authorList>
            <person name="Mann R.A."/>
            <person name="Smits T.H.M."/>
            <person name="Buehlmann A."/>
            <person name="Blom J."/>
            <person name="Goesmann A."/>
            <person name="Frey J.E."/>
            <person name="Plummer K.M."/>
            <person name="Beer S.V."/>
            <person name="Luck J."/>
            <person name="Duffy B."/>
            <person name="Rodoni B."/>
        </authorList>
    </citation>
    <scope>NUCLEOTIDE SEQUENCE [LARGE SCALE GENOMIC DNA]</scope>
    <source>
        <strain evidence="3">CFBP 1232</strain>
    </source>
</reference>
<sequence length="59" mass="6489">MNRHSADNNDASIVSRAAAQVQQGTPTRAQSVTIFRFKRALLSYHAAGDEYGVKKSRNP</sequence>
<proteinExistence type="predicted"/>
<feature type="region of interest" description="Disordered" evidence="1">
    <location>
        <begin position="1"/>
        <end position="28"/>
    </location>
</feature>